<feature type="transmembrane region" description="Helical" evidence="9">
    <location>
        <begin position="189"/>
        <end position="206"/>
    </location>
</feature>
<feature type="transmembrane region" description="Helical" evidence="9">
    <location>
        <begin position="243"/>
        <end position="260"/>
    </location>
</feature>
<name>W6M7K0_9GAMM</name>
<feature type="transmembrane region" description="Helical" evidence="9">
    <location>
        <begin position="294"/>
        <end position="316"/>
    </location>
</feature>
<evidence type="ECO:0000256" key="9">
    <source>
        <dbReference type="SAM" id="Phobius"/>
    </source>
</evidence>
<gene>
    <name evidence="11" type="ORF">BN873_20004</name>
</gene>
<dbReference type="STRING" id="1400863.BN873_20004"/>
<dbReference type="InterPro" id="IPR038770">
    <property type="entry name" value="Na+/solute_symporter_sf"/>
</dbReference>
<dbReference type="GO" id="GO:1902600">
    <property type="term" value="P:proton transmembrane transport"/>
    <property type="evidence" value="ECO:0007669"/>
    <property type="project" value="InterPro"/>
</dbReference>
<dbReference type="GO" id="GO:0016020">
    <property type="term" value="C:membrane"/>
    <property type="evidence" value="ECO:0007669"/>
    <property type="project" value="UniProtKB-SubCell"/>
</dbReference>
<keyword evidence="4" id="KW-0050">Antiport</keyword>
<keyword evidence="12" id="KW-1185">Reference proteome</keyword>
<dbReference type="SUPFAM" id="SSF51735">
    <property type="entry name" value="NAD(P)-binding Rossmann-fold domains"/>
    <property type="match status" value="1"/>
</dbReference>
<evidence type="ECO:0000256" key="3">
    <source>
        <dbReference type="ARBA" id="ARBA00022448"/>
    </source>
</evidence>
<dbReference type="InterPro" id="IPR003148">
    <property type="entry name" value="RCK_N"/>
</dbReference>
<comment type="caution">
    <text evidence="11">The sequence shown here is derived from an EMBL/GenBank/DDBJ whole genome shotgun (WGS) entry which is preliminary data.</text>
</comment>
<dbReference type="AlphaFoldDB" id="W6M7K0"/>
<dbReference type="Proteomes" id="UP000035760">
    <property type="component" value="Unassembled WGS sequence"/>
</dbReference>
<dbReference type="GO" id="GO:0006813">
    <property type="term" value="P:potassium ion transport"/>
    <property type="evidence" value="ECO:0007669"/>
    <property type="project" value="InterPro"/>
</dbReference>
<feature type="transmembrane region" description="Helical" evidence="9">
    <location>
        <begin position="135"/>
        <end position="155"/>
    </location>
</feature>
<feature type="transmembrane region" description="Helical" evidence="9">
    <location>
        <begin position="74"/>
        <end position="95"/>
    </location>
</feature>
<feature type="transmembrane region" description="Helical" evidence="9">
    <location>
        <begin position="44"/>
        <end position="62"/>
    </location>
</feature>
<reference evidence="11" key="1">
    <citation type="submission" date="2013-07" db="EMBL/GenBank/DDBJ databases">
        <authorList>
            <person name="McIlroy S."/>
        </authorList>
    </citation>
    <scope>NUCLEOTIDE SEQUENCE [LARGE SCALE GENOMIC DNA]</scope>
    <source>
        <strain evidence="11">Run_A_D11</strain>
    </source>
</reference>
<evidence type="ECO:0000259" key="10">
    <source>
        <dbReference type="PROSITE" id="PS51201"/>
    </source>
</evidence>
<comment type="subcellular location">
    <subcellularLocation>
        <location evidence="1">Membrane</location>
        <topology evidence="1">Multi-pass membrane protein</topology>
    </subcellularLocation>
</comment>
<evidence type="ECO:0000313" key="11">
    <source>
        <dbReference type="EMBL" id="CDI01680.1"/>
    </source>
</evidence>
<evidence type="ECO:0000256" key="1">
    <source>
        <dbReference type="ARBA" id="ARBA00004141"/>
    </source>
</evidence>
<sequence>MDALWLALAFLLGLLARQLGLPALVGYLVAGFALNALGQQSSGLLDQVAHAGVLLLLFSVGLKLKLQSLIRPDVWGGGGLHLILSAMVLCLLLWGVTALSFSQGLVLAVTLGFSSTVLAAKVLEEKVELRAFHGRLAIGILIIQDLAALALMTLAGGVLPTPWALLVLGLPLLRPLIGKVLDWTGHDELLVLYGLALALVVGGLGFEQVGLSSELGALLLGAVLSGHSRAVELSRSLWALKEVLLVGFFLQIGLLGWPSIGSVGGAILLTALLPLKAILFFIILIRFRLRARTAFLTALALASYSEFALIVAKFMVGNGQLGPDWLVVLALTVALSFVVAAPLNHYAHDLYERLETWLARFERPERHPDEQPVSLGKTQILILGMGHTGTAAYDFLKKRQNTPEVHKVRLVSGIDSDLVKVERHIHEGRRVVYADAEDPGFWHRLHLDRLKAVILAMPDPEAKRIATEQLRQHGFQGLIGAISSYPEEEKALKAAGADMTFLAFNEVGVGLAEHVWEALEKRAPAPAKSTLG</sequence>
<keyword evidence="3" id="KW-0813">Transport</keyword>
<proteinExistence type="inferred from homology"/>
<keyword evidence="7" id="KW-0406">Ion transport</keyword>
<feature type="transmembrane region" description="Helical" evidence="9">
    <location>
        <begin position="266"/>
        <end position="287"/>
    </location>
</feature>
<dbReference type="EMBL" id="CBTJ020000025">
    <property type="protein sequence ID" value="CDI01680.1"/>
    <property type="molecule type" value="Genomic_DNA"/>
</dbReference>
<organism evidence="11 12">
    <name type="scientific">Candidatus Competibacter denitrificans Run_A_D11</name>
    <dbReference type="NCBI Taxonomy" id="1400863"/>
    <lineage>
        <taxon>Bacteria</taxon>
        <taxon>Pseudomonadati</taxon>
        <taxon>Pseudomonadota</taxon>
        <taxon>Gammaproteobacteria</taxon>
        <taxon>Candidatus Competibacteraceae</taxon>
        <taxon>Candidatus Competibacter</taxon>
    </lineage>
</organism>
<dbReference type="PANTHER" id="PTHR42751:SF1">
    <property type="entry name" value="CATION_PROTON ANTIPORTER YBAL-RELATED"/>
    <property type="match status" value="1"/>
</dbReference>
<protein>
    <submittedName>
        <fullName evidence="11">Sodium/hydrogen exchanger</fullName>
    </submittedName>
</protein>
<dbReference type="PROSITE" id="PS51201">
    <property type="entry name" value="RCK_N"/>
    <property type="match status" value="1"/>
</dbReference>
<keyword evidence="8 9" id="KW-0472">Membrane</keyword>
<reference evidence="11" key="2">
    <citation type="submission" date="2014-03" db="EMBL/GenBank/DDBJ databases">
        <title>Candidatus Competibacter-lineage genomes retrieved from metagenomes reveal functional metabolic diversity.</title>
        <authorList>
            <person name="McIlroy S.J."/>
            <person name="Albertsen M."/>
            <person name="Andresen E.K."/>
            <person name="Saunders A.M."/>
            <person name="Kristiansen R."/>
            <person name="Stokholm-Bjerregaard M."/>
            <person name="Nielsen K.L."/>
            <person name="Nielsen P.H."/>
        </authorList>
    </citation>
    <scope>NUCLEOTIDE SEQUENCE</scope>
    <source>
        <strain evidence="11">Run_A_D11</strain>
    </source>
</reference>
<feature type="transmembrane region" description="Helical" evidence="9">
    <location>
        <begin position="101"/>
        <end position="123"/>
    </location>
</feature>
<comment type="similarity">
    <text evidence="2">Belongs to the monovalent cation:proton antiporter 2 (CPA2) transporter (TC 2.A.37) family.</text>
</comment>
<dbReference type="GO" id="GO:0015297">
    <property type="term" value="F:antiporter activity"/>
    <property type="evidence" value="ECO:0007669"/>
    <property type="project" value="UniProtKB-KW"/>
</dbReference>
<evidence type="ECO:0000256" key="8">
    <source>
        <dbReference type="ARBA" id="ARBA00023136"/>
    </source>
</evidence>
<accession>W6M7K0</accession>
<evidence type="ECO:0000256" key="2">
    <source>
        <dbReference type="ARBA" id="ARBA00005551"/>
    </source>
</evidence>
<evidence type="ECO:0000313" key="12">
    <source>
        <dbReference type="Proteomes" id="UP000035760"/>
    </source>
</evidence>
<dbReference type="PANTHER" id="PTHR42751">
    <property type="entry name" value="SODIUM/HYDROGEN EXCHANGER FAMILY/TRKA DOMAIN PROTEIN"/>
    <property type="match status" value="1"/>
</dbReference>
<dbReference type="Gene3D" id="3.40.50.720">
    <property type="entry name" value="NAD(P)-binding Rossmann-like Domain"/>
    <property type="match status" value="1"/>
</dbReference>
<feature type="domain" description="RCK N-terminal" evidence="10">
    <location>
        <begin position="377"/>
        <end position="507"/>
    </location>
</feature>
<dbReference type="Pfam" id="PF00999">
    <property type="entry name" value="Na_H_Exchanger"/>
    <property type="match status" value="1"/>
</dbReference>
<dbReference type="InterPro" id="IPR036291">
    <property type="entry name" value="NAD(P)-bd_dom_sf"/>
</dbReference>
<dbReference type="Pfam" id="PF02254">
    <property type="entry name" value="TrkA_N"/>
    <property type="match status" value="1"/>
</dbReference>
<keyword evidence="5 9" id="KW-0812">Transmembrane</keyword>
<dbReference type="RefSeq" id="WP_048671034.1">
    <property type="nucleotide sequence ID" value="NZ_CBTJ020000025.1"/>
</dbReference>
<dbReference type="InterPro" id="IPR006153">
    <property type="entry name" value="Cation/H_exchanger_TM"/>
</dbReference>
<evidence type="ECO:0000256" key="4">
    <source>
        <dbReference type="ARBA" id="ARBA00022449"/>
    </source>
</evidence>
<dbReference type="OrthoDB" id="3418949at2"/>
<dbReference type="Gene3D" id="1.20.1530.20">
    <property type="match status" value="1"/>
</dbReference>
<feature type="transmembrane region" description="Helical" evidence="9">
    <location>
        <begin position="322"/>
        <end position="343"/>
    </location>
</feature>
<evidence type="ECO:0000256" key="5">
    <source>
        <dbReference type="ARBA" id="ARBA00022692"/>
    </source>
</evidence>
<keyword evidence="6 9" id="KW-1133">Transmembrane helix</keyword>
<evidence type="ECO:0000256" key="6">
    <source>
        <dbReference type="ARBA" id="ARBA00022989"/>
    </source>
</evidence>
<evidence type="ECO:0000256" key="7">
    <source>
        <dbReference type="ARBA" id="ARBA00023065"/>
    </source>
</evidence>